<feature type="non-terminal residue" evidence="2">
    <location>
        <position position="1"/>
    </location>
</feature>
<feature type="compositionally biased region" description="Basic and acidic residues" evidence="1">
    <location>
        <begin position="120"/>
        <end position="132"/>
    </location>
</feature>
<protein>
    <submittedName>
        <fullName evidence="2">Uncharacterized protein</fullName>
    </submittedName>
</protein>
<reference evidence="2" key="1">
    <citation type="submission" date="2023-07" db="EMBL/GenBank/DDBJ databases">
        <authorList>
            <person name="Stuckert A."/>
        </authorList>
    </citation>
    <scope>NUCLEOTIDE SEQUENCE</scope>
</reference>
<feature type="region of interest" description="Disordered" evidence="1">
    <location>
        <begin position="56"/>
        <end position="132"/>
    </location>
</feature>
<evidence type="ECO:0000256" key="1">
    <source>
        <dbReference type="SAM" id="MobiDB-lite"/>
    </source>
</evidence>
<feature type="region of interest" description="Disordered" evidence="1">
    <location>
        <begin position="1"/>
        <end position="22"/>
    </location>
</feature>
<keyword evidence="3" id="KW-1185">Reference proteome</keyword>
<dbReference type="Proteomes" id="UP001176940">
    <property type="component" value="Unassembled WGS sequence"/>
</dbReference>
<feature type="region of interest" description="Disordered" evidence="1">
    <location>
        <begin position="234"/>
        <end position="256"/>
    </location>
</feature>
<dbReference type="EMBL" id="CAUEEQ010003669">
    <property type="protein sequence ID" value="CAJ0925750.1"/>
    <property type="molecule type" value="Genomic_DNA"/>
</dbReference>
<name>A0ABN9KVH3_9NEOB</name>
<sequence>TLLDYNHIHSSSTEMGSDLPRVSEQSTDDIVLMAQALEKIFLQKVAQMPQEEVELLPPVPKGKGKKLPPPPSTQTPVITEPEPPVEKAAPSPKPVAVERSPPKAPVVERSPPKPAVVERSSGRRAEPPVERRRERFKAAAPASSISTVNPTVQLTNIAPLVSQTPVIAATPVPTIIANVTVPVATAAPQPPPAAPVPVAPVVPPAAQLLRPLHIKRRCSDTDNDPDRCSVAGELSHRQLSSDQRSRSPRVTRVNIG</sequence>
<comment type="caution">
    <text evidence="2">The sequence shown here is derived from an EMBL/GenBank/DDBJ whole genome shotgun (WGS) entry which is preliminary data.</text>
</comment>
<organism evidence="2 3">
    <name type="scientific">Ranitomeya imitator</name>
    <name type="common">mimic poison frog</name>
    <dbReference type="NCBI Taxonomy" id="111125"/>
    <lineage>
        <taxon>Eukaryota</taxon>
        <taxon>Metazoa</taxon>
        <taxon>Chordata</taxon>
        <taxon>Craniata</taxon>
        <taxon>Vertebrata</taxon>
        <taxon>Euteleostomi</taxon>
        <taxon>Amphibia</taxon>
        <taxon>Batrachia</taxon>
        <taxon>Anura</taxon>
        <taxon>Neobatrachia</taxon>
        <taxon>Hyloidea</taxon>
        <taxon>Dendrobatidae</taxon>
        <taxon>Dendrobatinae</taxon>
        <taxon>Ranitomeya</taxon>
    </lineage>
</organism>
<accession>A0ABN9KVH3</accession>
<gene>
    <name evidence="2" type="ORF">RIMI_LOCUS2593190</name>
</gene>
<evidence type="ECO:0000313" key="3">
    <source>
        <dbReference type="Proteomes" id="UP001176940"/>
    </source>
</evidence>
<evidence type="ECO:0000313" key="2">
    <source>
        <dbReference type="EMBL" id="CAJ0925750.1"/>
    </source>
</evidence>
<proteinExistence type="predicted"/>